<comment type="caution">
    <text evidence="2">The sequence shown here is derived from an EMBL/GenBank/DDBJ whole genome shotgun (WGS) entry which is preliminary data.</text>
</comment>
<dbReference type="CDD" id="cd14752">
    <property type="entry name" value="GH31_N"/>
    <property type="match status" value="1"/>
</dbReference>
<gene>
    <name evidence="2" type="primary">AGLU_2</name>
    <name evidence="2" type="ORF">CFP56_023415</name>
</gene>
<keyword evidence="1" id="KW-0732">Signal</keyword>
<dbReference type="EMBL" id="PKMF04000369">
    <property type="protein sequence ID" value="KAK7835577.1"/>
    <property type="molecule type" value="Genomic_DNA"/>
</dbReference>
<evidence type="ECO:0000313" key="3">
    <source>
        <dbReference type="Proteomes" id="UP000237347"/>
    </source>
</evidence>
<dbReference type="GO" id="GO:0005975">
    <property type="term" value="P:carbohydrate metabolic process"/>
    <property type="evidence" value="ECO:0007669"/>
    <property type="project" value="InterPro"/>
</dbReference>
<dbReference type="GO" id="GO:0004553">
    <property type="term" value="F:hydrolase activity, hydrolyzing O-glycosyl compounds"/>
    <property type="evidence" value="ECO:0007669"/>
    <property type="project" value="TreeGrafter"/>
</dbReference>
<dbReference type="GO" id="GO:0030246">
    <property type="term" value="F:carbohydrate binding"/>
    <property type="evidence" value="ECO:0007669"/>
    <property type="project" value="InterPro"/>
</dbReference>
<keyword evidence="3" id="KW-1185">Reference proteome</keyword>
<proteinExistence type="predicted"/>
<dbReference type="InterPro" id="IPR011013">
    <property type="entry name" value="Gal_mutarotase_sf_dom"/>
</dbReference>
<sequence length="170" mass="18801">MRFNFFFLLLCFFICHFAPSNAQHQNQTVGFGYAIRSVKIDHSGKSLTASLSLIHSSSIYGPDIQNLTLTARSSCMAWVLGEHTKSTFKLIPNQTFTLWNADIPSSRTDTNLYVSHPFYIDVKWPTADGKVKAGTSHGVLLLNSNGMDVTYGGDRITYNVIGGVHASSFM</sequence>
<dbReference type="Proteomes" id="UP000237347">
    <property type="component" value="Unassembled WGS sequence"/>
</dbReference>
<feature type="signal peptide" evidence="1">
    <location>
        <begin position="1"/>
        <end position="22"/>
    </location>
</feature>
<name>A0AAW0K8R9_QUESU</name>
<dbReference type="Gene3D" id="2.60.40.1760">
    <property type="entry name" value="glycosyl hydrolase (family 31)"/>
    <property type="match status" value="2"/>
</dbReference>
<reference evidence="2 3" key="1">
    <citation type="journal article" date="2018" name="Sci. Data">
        <title>The draft genome sequence of cork oak.</title>
        <authorList>
            <person name="Ramos A.M."/>
            <person name="Usie A."/>
            <person name="Barbosa P."/>
            <person name="Barros P.M."/>
            <person name="Capote T."/>
            <person name="Chaves I."/>
            <person name="Simoes F."/>
            <person name="Abreu I."/>
            <person name="Carrasquinho I."/>
            <person name="Faro C."/>
            <person name="Guimaraes J.B."/>
            <person name="Mendonca D."/>
            <person name="Nobrega F."/>
            <person name="Rodrigues L."/>
            <person name="Saibo N.J.M."/>
            <person name="Varela M.C."/>
            <person name="Egas C."/>
            <person name="Matos J."/>
            <person name="Miguel C.M."/>
            <person name="Oliveira M.M."/>
            <person name="Ricardo C.P."/>
            <person name="Goncalves S."/>
        </authorList>
    </citation>
    <scope>NUCLEOTIDE SEQUENCE [LARGE SCALE GENOMIC DNA]</scope>
    <source>
        <strain evidence="3">cv. HL8</strain>
    </source>
</reference>
<organism evidence="2 3">
    <name type="scientific">Quercus suber</name>
    <name type="common">Cork oak</name>
    <dbReference type="NCBI Taxonomy" id="58331"/>
    <lineage>
        <taxon>Eukaryota</taxon>
        <taxon>Viridiplantae</taxon>
        <taxon>Streptophyta</taxon>
        <taxon>Embryophyta</taxon>
        <taxon>Tracheophyta</taxon>
        <taxon>Spermatophyta</taxon>
        <taxon>Magnoliopsida</taxon>
        <taxon>eudicotyledons</taxon>
        <taxon>Gunneridae</taxon>
        <taxon>Pentapetalae</taxon>
        <taxon>rosids</taxon>
        <taxon>fabids</taxon>
        <taxon>Fagales</taxon>
        <taxon>Fagaceae</taxon>
        <taxon>Quercus</taxon>
    </lineage>
</organism>
<dbReference type="SUPFAM" id="SSF74650">
    <property type="entry name" value="Galactose mutarotase-like"/>
    <property type="match status" value="1"/>
</dbReference>
<feature type="chain" id="PRO_5043990452" evidence="1">
    <location>
        <begin position="23"/>
        <end position="170"/>
    </location>
</feature>
<dbReference type="PANTHER" id="PTHR22762">
    <property type="entry name" value="ALPHA-GLUCOSIDASE"/>
    <property type="match status" value="1"/>
</dbReference>
<evidence type="ECO:0000256" key="1">
    <source>
        <dbReference type="SAM" id="SignalP"/>
    </source>
</evidence>
<accession>A0AAW0K8R9</accession>
<dbReference type="PANTHER" id="PTHR22762:SF133">
    <property type="entry name" value="P-TYPE DOMAIN-CONTAINING PROTEIN"/>
    <property type="match status" value="1"/>
</dbReference>
<dbReference type="AlphaFoldDB" id="A0AAW0K8R9"/>
<protein>
    <submittedName>
        <fullName evidence="2">Alpha-glucosidase</fullName>
    </submittedName>
</protein>
<evidence type="ECO:0000313" key="2">
    <source>
        <dbReference type="EMBL" id="KAK7835577.1"/>
    </source>
</evidence>